<reference evidence="2" key="1">
    <citation type="submission" date="2013-07" db="EMBL/GenBank/DDBJ databases">
        <authorList>
            <person name="Geib S."/>
        </authorList>
    </citation>
    <scope>NUCLEOTIDE SEQUENCE</scope>
</reference>
<dbReference type="AlphaFoldDB" id="W8BMS7"/>
<organism evidence="2">
    <name type="scientific">Ceratitis capitata</name>
    <name type="common">Mediterranean fruit fly</name>
    <name type="synonym">Tephritis capitata</name>
    <dbReference type="NCBI Taxonomy" id="7213"/>
    <lineage>
        <taxon>Eukaryota</taxon>
        <taxon>Metazoa</taxon>
        <taxon>Ecdysozoa</taxon>
        <taxon>Arthropoda</taxon>
        <taxon>Hexapoda</taxon>
        <taxon>Insecta</taxon>
        <taxon>Pterygota</taxon>
        <taxon>Neoptera</taxon>
        <taxon>Endopterygota</taxon>
        <taxon>Diptera</taxon>
        <taxon>Brachycera</taxon>
        <taxon>Muscomorpha</taxon>
        <taxon>Tephritoidea</taxon>
        <taxon>Tephritidae</taxon>
        <taxon>Ceratitis</taxon>
        <taxon>Ceratitis</taxon>
    </lineage>
</organism>
<proteinExistence type="evidence at transcript level"/>
<evidence type="ECO:0000313" key="2">
    <source>
        <dbReference type="EMBL" id="JAB94676.1"/>
    </source>
</evidence>
<feature type="region of interest" description="Disordered" evidence="1">
    <location>
        <begin position="30"/>
        <end position="53"/>
    </location>
</feature>
<protein>
    <submittedName>
        <fullName evidence="2">Uncharacterized protein</fullName>
    </submittedName>
</protein>
<reference evidence="2" key="2">
    <citation type="journal article" date="2014" name="BMC Genomics">
        <title>A genomic perspective to assessing quality of mass-reared SIT flies used in Mediterranean fruit fly (Ceratitis capitata) eradication in California.</title>
        <authorList>
            <person name="Calla B."/>
            <person name="Hall B."/>
            <person name="Hou S."/>
            <person name="Geib S.M."/>
        </authorList>
    </citation>
    <scope>NUCLEOTIDE SEQUENCE</scope>
</reference>
<accession>W8BMS7</accession>
<sequence length="107" mass="11683">MAVAATIAKRQTADGVAAATKVCSSRGACGRDRALGSHRSSAESKRIKSKDMHTQTLEQISRSSASYASCESQATTARFREFETVYGRVPASQRLTNCRLEILYEHI</sequence>
<evidence type="ECO:0000256" key="1">
    <source>
        <dbReference type="SAM" id="MobiDB-lite"/>
    </source>
</evidence>
<name>W8BMS7_CERCA</name>
<dbReference type="EMBL" id="GAMC01011879">
    <property type="protein sequence ID" value="JAB94676.1"/>
    <property type="molecule type" value="mRNA"/>
</dbReference>